<comment type="cofactor">
    <cofactor evidence="1">
        <name>Co(2+)</name>
        <dbReference type="ChEBI" id="CHEBI:48828"/>
    </cofactor>
</comment>
<dbReference type="AlphaFoldDB" id="A0A413Z0E1"/>
<dbReference type="Pfam" id="PF07687">
    <property type="entry name" value="M20_dimer"/>
    <property type="match status" value="1"/>
</dbReference>
<evidence type="ECO:0000256" key="16">
    <source>
        <dbReference type="ARBA" id="ARBA00077688"/>
    </source>
</evidence>
<evidence type="ECO:0000256" key="7">
    <source>
        <dbReference type="ARBA" id="ARBA00023049"/>
    </source>
</evidence>
<evidence type="ECO:0000256" key="3">
    <source>
        <dbReference type="ARBA" id="ARBA00022670"/>
    </source>
</evidence>
<dbReference type="PANTHER" id="PTHR43501">
    <property type="entry name" value="CYTOSOL NON-SPECIFIC DIPEPTIDASE"/>
    <property type="match status" value="1"/>
</dbReference>
<keyword evidence="6" id="KW-0862">Zinc</keyword>
<evidence type="ECO:0000256" key="8">
    <source>
        <dbReference type="ARBA" id="ARBA00023285"/>
    </source>
</evidence>
<keyword evidence="8" id="KW-0170">Cobalt</keyword>
<evidence type="ECO:0000313" key="20">
    <source>
        <dbReference type="Proteomes" id="UP000285844"/>
    </source>
</evidence>
<proteinExistence type="inferred from homology"/>
<dbReference type="PRINTS" id="PR00934">
    <property type="entry name" value="XHISDIPTASE"/>
</dbReference>
<dbReference type="EC" id="3.4.13.18" evidence="10"/>
<evidence type="ECO:0000256" key="2">
    <source>
        <dbReference type="ARBA" id="ARBA00001947"/>
    </source>
</evidence>
<dbReference type="SUPFAM" id="SSF53187">
    <property type="entry name" value="Zn-dependent exopeptidases"/>
    <property type="match status" value="1"/>
</dbReference>
<dbReference type="Proteomes" id="UP000285844">
    <property type="component" value="Unassembled WGS sequence"/>
</dbReference>
<dbReference type="GO" id="GO:0046872">
    <property type="term" value="F:metal ion binding"/>
    <property type="evidence" value="ECO:0007669"/>
    <property type="project" value="UniProtKB-KW"/>
</dbReference>
<dbReference type="GO" id="GO:0070573">
    <property type="term" value="F:metallodipeptidase activity"/>
    <property type="evidence" value="ECO:0007669"/>
    <property type="project" value="TreeGrafter"/>
</dbReference>
<keyword evidence="4" id="KW-0479">Metal-binding</keyword>
<dbReference type="CDD" id="cd03890">
    <property type="entry name" value="M20_pepD"/>
    <property type="match status" value="1"/>
</dbReference>
<dbReference type="EMBL" id="QSHM01000002">
    <property type="protein sequence ID" value="RHC14748.1"/>
    <property type="molecule type" value="Genomic_DNA"/>
</dbReference>
<dbReference type="RefSeq" id="WP_118351518.1">
    <property type="nucleotide sequence ID" value="NZ_QRWW01000003.1"/>
</dbReference>
<protein>
    <recommendedName>
        <fullName evidence="13">Cytosol non-specific dipeptidase</fullName>
        <ecNumber evidence="10">3.4.13.18</ecNumber>
    </recommendedName>
    <alternativeName>
        <fullName evidence="16">Aminoacyl-histidine dipeptidase</fullName>
    </alternativeName>
    <alternativeName>
        <fullName evidence="15">Beta-alanyl-histidine dipeptidase</fullName>
    </alternativeName>
    <alternativeName>
        <fullName evidence="14">Carnosinase</fullName>
    </alternativeName>
    <alternativeName>
        <fullName evidence="11">Peptidase D</fullName>
    </alternativeName>
    <alternativeName>
        <fullName evidence="17">Xaa-His dipeptidase</fullName>
    </alternativeName>
</protein>
<organism evidence="19 20">
    <name type="scientific">Lachnospira eligens</name>
    <dbReference type="NCBI Taxonomy" id="39485"/>
    <lineage>
        <taxon>Bacteria</taxon>
        <taxon>Bacillati</taxon>
        <taxon>Bacillota</taxon>
        <taxon>Clostridia</taxon>
        <taxon>Lachnospirales</taxon>
        <taxon>Lachnospiraceae</taxon>
        <taxon>Lachnospira</taxon>
    </lineage>
</organism>
<dbReference type="InterPro" id="IPR001160">
    <property type="entry name" value="Peptidase_M20C"/>
</dbReference>
<evidence type="ECO:0000259" key="18">
    <source>
        <dbReference type="Pfam" id="PF07687"/>
    </source>
</evidence>
<comment type="similarity">
    <text evidence="12">Belongs to the peptidase M20C family.</text>
</comment>
<comment type="caution">
    <text evidence="19">The sequence shown here is derived from an EMBL/GenBank/DDBJ whole genome shotgun (WGS) entry which is preliminary data.</text>
</comment>
<dbReference type="InterPro" id="IPR002933">
    <property type="entry name" value="Peptidase_M20"/>
</dbReference>
<dbReference type="InterPro" id="IPR011650">
    <property type="entry name" value="Peptidase_M20_dimer"/>
</dbReference>
<evidence type="ECO:0000256" key="15">
    <source>
        <dbReference type="ARBA" id="ARBA00076004"/>
    </source>
</evidence>
<evidence type="ECO:0000256" key="12">
    <source>
        <dbReference type="ARBA" id="ARBA00061423"/>
    </source>
</evidence>
<evidence type="ECO:0000256" key="1">
    <source>
        <dbReference type="ARBA" id="ARBA00001941"/>
    </source>
</evidence>
<evidence type="ECO:0000256" key="13">
    <source>
        <dbReference type="ARBA" id="ARBA00071271"/>
    </source>
</evidence>
<sequence length="499" mass="53495">MDINELSPSEVFSYFQEICAIPHGSGNTGMIADYCLEFAKLHGLKARKDAADNVVIFKAGSSGYEDCEPVILQGHLDMVCEKEPDCDIDMSVQSIKACTDGKMVWADGTTLGADDGIAVAFILAVLASDTIAHPPIQAVLTSDEEIGMLGARDLDTSDLTAKRLINIDSESEGILYVSCAGGVRAECDIPVAYEDAAGWVAGGEQDDNASDAAGNGQVCFEVKISGLAGGHSGVEIHKQHTNAIRLLASLLSHASGAADFRLVSLSGGGKENAIPKEAKAVVSVRSCDATTFEQSIKESAAVWMQEISATEPHAKIELEKTDIAADKVLDSKSTANVIYALWLSPDGVYKMSQEIKGMVQTSLNLGTAYLDADKLVYKYLIRSNTAAGKKLLLERVTTFAKHLSGKVVTMSDYPAWEYKSDSQLRKICVDSFTNVYGHEPEVTSIHAGLECGILAGKMPGVDMISFGPTLESVHTPDECMDVASVERTWEYLMEILKSL</sequence>
<dbReference type="Gene3D" id="3.40.630.10">
    <property type="entry name" value="Zn peptidases"/>
    <property type="match status" value="2"/>
</dbReference>
<keyword evidence="5" id="KW-0378">Hydrolase</keyword>
<evidence type="ECO:0000256" key="17">
    <source>
        <dbReference type="ARBA" id="ARBA00078074"/>
    </source>
</evidence>
<dbReference type="PIRSF" id="PIRSF016599">
    <property type="entry name" value="Xaa-His_dipept"/>
    <property type="match status" value="1"/>
</dbReference>
<dbReference type="FunFam" id="3.40.630.10:FF:000015">
    <property type="entry name" value="Aminoacyl-histidine dipeptidase PepD"/>
    <property type="match status" value="1"/>
</dbReference>
<name>A0A413Z0E1_9FIRM</name>
<evidence type="ECO:0000313" key="19">
    <source>
        <dbReference type="EMBL" id="RHC14748.1"/>
    </source>
</evidence>
<evidence type="ECO:0000256" key="10">
    <source>
        <dbReference type="ARBA" id="ARBA00038976"/>
    </source>
</evidence>
<keyword evidence="3" id="KW-0645">Protease</keyword>
<dbReference type="PANTHER" id="PTHR43501:SF1">
    <property type="entry name" value="CYTOSOL NON-SPECIFIC DIPEPTIDASE"/>
    <property type="match status" value="1"/>
</dbReference>
<dbReference type="FunFam" id="3.40.630.10:FF:000018">
    <property type="entry name" value="Aminoacyl-histidine dipeptidase PepD"/>
    <property type="match status" value="1"/>
</dbReference>
<dbReference type="GO" id="GO:0006508">
    <property type="term" value="P:proteolysis"/>
    <property type="evidence" value="ECO:0007669"/>
    <property type="project" value="UniProtKB-KW"/>
</dbReference>
<dbReference type="GO" id="GO:0005829">
    <property type="term" value="C:cytosol"/>
    <property type="evidence" value="ECO:0007669"/>
    <property type="project" value="TreeGrafter"/>
</dbReference>
<evidence type="ECO:0000256" key="6">
    <source>
        <dbReference type="ARBA" id="ARBA00022833"/>
    </source>
</evidence>
<dbReference type="InterPro" id="IPR036264">
    <property type="entry name" value="Bact_exopeptidase_dim_dom"/>
</dbReference>
<evidence type="ECO:0000256" key="4">
    <source>
        <dbReference type="ARBA" id="ARBA00022723"/>
    </source>
</evidence>
<gene>
    <name evidence="19" type="ORF">DW858_02705</name>
</gene>
<keyword evidence="7" id="KW-0482">Metalloprotease</keyword>
<evidence type="ECO:0000256" key="11">
    <source>
        <dbReference type="ARBA" id="ARBA00044252"/>
    </source>
</evidence>
<reference evidence="19 20" key="1">
    <citation type="submission" date="2018-08" db="EMBL/GenBank/DDBJ databases">
        <title>A genome reference for cultivated species of the human gut microbiota.</title>
        <authorList>
            <person name="Zou Y."/>
            <person name="Xue W."/>
            <person name="Luo G."/>
        </authorList>
    </citation>
    <scope>NUCLEOTIDE SEQUENCE [LARGE SCALE GENOMIC DNA]</scope>
    <source>
        <strain evidence="19 20">AM37-3BH</strain>
    </source>
</reference>
<accession>A0A413Z0E1</accession>
<dbReference type="Pfam" id="PF01546">
    <property type="entry name" value="Peptidase_M20"/>
    <property type="match status" value="1"/>
</dbReference>
<dbReference type="NCBIfam" id="TIGR01893">
    <property type="entry name" value="aa-his-dipept"/>
    <property type="match status" value="1"/>
</dbReference>
<dbReference type="SUPFAM" id="SSF55031">
    <property type="entry name" value="Bacterial exopeptidase dimerisation domain"/>
    <property type="match status" value="1"/>
</dbReference>
<comment type="cofactor">
    <cofactor evidence="2">
        <name>Zn(2+)</name>
        <dbReference type="ChEBI" id="CHEBI:29105"/>
    </cofactor>
</comment>
<evidence type="ECO:0000256" key="14">
    <source>
        <dbReference type="ARBA" id="ARBA00075285"/>
    </source>
</evidence>
<evidence type="ECO:0000256" key="5">
    <source>
        <dbReference type="ARBA" id="ARBA00022801"/>
    </source>
</evidence>
<evidence type="ECO:0000256" key="9">
    <source>
        <dbReference type="ARBA" id="ARBA00036421"/>
    </source>
</evidence>
<comment type="catalytic activity">
    <reaction evidence="9">
        <text>Hydrolysis of dipeptides, preferentially hydrophobic dipeptides including prolyl amino acids.</text>
        <dbReference type="EC" id="3.4.13.18"/>
    </reaction>
</comment>
<feature type="domain" description="Peptidase M20 dimerisation" evidence="18">
    <location>
        <begin position="225"/>
        <end position="300"/>
    </location>
</feature>